<protein>
    <submittedName>
        <fullName evidence="2">Uncharacterized protein</fullName>
    </submittedName>
</protein>
<feature type="region of interest" description="Disordered" evidence="1">
    <location>
        <begin position="150"/>
        <end position="175"/>
    </location>
</feature>
<evidence type="ECO:0000313" key="2">
    <source>
        <dbReference type="EMBL" id="KAF6088358.1"/>
    </source>
</evidence>
<evidence type="ECO:0000256" key="1">
    <source>
        <dbReference type="SAM" id="MobiDB-lite"/>
    </source>
</evidence>
<name>A0A833Z8Q4_9CHIR</name>
<evidence type="ECO:0000313" key="3">
    <source>
        <dbReference type="Proteomes" id="UP000664940"/>
    </source>
</evidence>
<proteinExistence type="predicted"/>
<gene>
    <name evidence="2" type="ORF">HJG60_008205</name>
</gene>
<reference evidence="2 3" key="1">
    <citation type="journal article" date="2020" name="Nature">
        <title>Six reference-quality genomes reveal evolution of bat adaptations.</title>
        <authorList>
            <person name="Jebb D."/>
            <person name="Huang Z."/>
            <person name="Pippel M."/>
            <person name="Hughes G.M."/>
            <person name="Lavrichenko K."/>
            <person name="Devanna P."/>
            <person name="Winkler S."/>
            <person name="Jermiin L.S."/>
            <person name="Skirmuntt E.C."/>
            <person name="Katzourakis A."/>
            <person name="Burkitt-Gray L."/>
            <person name="Ray D.A."/>
            <person name="Sullivan K.A.M."/>
            <person name="Roscito J.G."/>
            <person name="Kirilenko B.M."/>
            <person name="Davalos L.M."/>
            <person name="Corthals A.P."/>
            <person name="Power M.L."/>
            <person name="Jones G."/>
            <person name="Ransome R.D."/>
            <person name="Dechmann D.K.N."/>
            <person name="Locatelli A.G."/>
            <person name="Puechmaille S.J."/>
            <person name="Fedrigo O."/>
            <person name="Jarvis E.D."/>
            <person name="Hiller M."/>
            <person name="Vernes S.C."/>
            <person name="Myers E.W."/>
            <person name="Teeling E.C."/>
        </authorList>
    </citation>
    <scope>NUCLEOTIDE SEQUENCE [LARGE SCALE GENOMIC DNA]</scope>
    <source>
        <strain evidence="2">Bat1K_MPI-CBG_1</strain>
    </source>
</reference>
<dbReference type="EMBL" id="JABVXQ010000010">
    <property type="protein sequence ID" value="KAF6088358.1"/>
    <property type="molecule type" value="Genomic_DNA"/>
</dbReference>
<organism evidence="2 3">
    <name type="scientific">Phyllostomus discolor</name>
    <name type="common">pale spear-nosed bat</name>
    <dbReference type="NCBI Taxonomy" id="89673"/>
    <lineage>
        <taxon>Eukaryota</taxon>
        <taxon>Metazoa</taxon>
        <taxon>Chordata</taxon>
        <taxon>Craniata</taxon>
        <taxon>Vertebrata</taxon>
        <taxon>Euteleostomi</taxon>
        <taxon>Mammalia</taxon>
        <taxon>Eutheria</taxon>
        <taxon>Laurasiatheria</taxon>
        <taxon>Chiroptera</taxon>
        <taxon>Yangochiroptera</taxon>
        <taxon>Phyllostomidae</taxon>
        <taxon>Phyllostominae</taxon>
        <taxon>Phyllostomus</taxon>
    </lineage>
</organism>
<sequence length="192" mass="20579">MLQRVVQGHGAHKSWNRRSWVCSQLGTEEPAWPHRTWWAREGTGCPFEGPGGLQKGAGMGSVRSAALLDATCRVGEEGLEVAHENGQCHPAIVHHPLYSASQSCKGSSRSPGLRPPCALHLSQLGPARDASQLDQPGLCPHWAELGGGGQKLQGQCEQEEVPGESSALTPQGGPQSPRIICTSHISLFWSWL</sequence>
<accession>A0A833Z8Q4</accession>
<comment type="caution">
    <text evidence="2">The sequence shown here is derived from an EMBL/GenBank/DDBJ whole genome shotgun (WGS) entry which is preliminary data.</text>
</comment>
<dbReference type="Proteomes" id="UP000664940">
    <property type="component" value="Unassembled WGS sequence"/>
</dbReference>
<dbReference type="AlphaFoldDB" id="A0A833Z8Q4"/>